<dbReference type="GO" id="GO:0030295">
    <property type="term" value="F:protein kinase activator activity"/>
    <property type="evidence" value="ECO:0007669"/>
    <property type="project" value="TreeGrafter"/>
</dbReference>
<dbReference type="InterPro" id="IPR004358">
    <property type="entry name" value="Sig_transdc_His_kin-like_C"/>
</dbReference>
<evidence type="ECO:0000256" key="5">
    <source>
        <dbReference type="ARBA" id="ARBA00022679"/>
    </source>
</evidence>
<dbReference type="InterPro" id="IPR003661">
    <property type="entry name" value="HisK_dim/P_dom"/>
</dbReference>
<dbReference type="GO" id="GO:0016020">
    <property type="term" value="C:membrane"/>
    <property type="evidence" value="ECO:0007669"/>
    <property type="project" value="UniProtKB-SubCell"/>
</dbReference>
<dbReference type="RefSeq" id="WP_145018237.1">
    <property type="nucleotide sequence ID" value="NZ_VLLN01000003.1"/>
</dbReference>
<dbReference type="InterPro" id="IPR050351">
    <property type="entry name" value="BphY/WalK/GraS-like"/>
</dbReference>
<dbReference type="PANTHER" id="PTHR42878">
    <property type="entry name" value="TWO-COMPONENT HISTIDINE KINASE"/>
    <property type="match status" value="1"/>
</dbReference>
<keyword evidence="6" id="KW-0418">Kinase</keyword>
<keyword evidence="4" id="KW-0597">Phosphoprotein</keyword>
<proteinExistence type="predicted"/>
<dbReference type="CDD" id="cd06225">
    <property type="entry name" value="HAMP"/>
    <property type="match status" value="1"/>
</dbReference>
<dbReference type="InterPro" id="IPR036890">
    <property type="entry name" value="HATPase_C_sf"/>
</dbReference>
<keyword evidence="8" id="KW-1133">Transmembrane helix</keyword>
<keyword evidence="8" id="KW-0812">Transmembrane</keyword>
<dbReference type="PRINTS" id="PR00344">
    <property type="entry name" value="BCTRLSENSOR"/>
</dbReference>
<comment type="subcellular location">
    <subcellularLocation>
        <location evidence="2">Membrane</location>
    </subcellularLocation>
</comment>
<dbReference type="FunFam" id="3.30.565.10:FF:000006">
    <property type="entry name" value="Sensor histidine kinase WalK"/>
    <property type="match status" value="1"/>
</dbReference>
<evidence type="ECO:0000256" key="4">
    <source>
        <dbReference type="ARBA" id="ARBA00022553"/>
    </source>
</evidence>
<dbReference type="Pfam" id="PF02518">
    <property type="entry name" value="HATPase_c"/>
    <property type="match status" value="1"/>
</dbReference>
<dbReference type="GO" id="GO:0000156">
    <property type="term" value="F:phosphorelay response regulator activity"/>
    <property type="evidence" value="ECO:0007669"/>
    <property type="project" value="TreeGrafter"/>
</dbReference>
<evidence type="ECO:0000259" key="9">
    <source>
        <dbReference type="PROSITE" id="PS50109"/>
    </source>
</evidence>
<sequence length="763" mass="86290">MTTQNRFRSPSIRSHLMVMVLVALLPALAIIIYAGVEMQKQALKDAKEHALAIVRHEGLTLQSFVEGTRSMLITLAETPEVHTRDGELCSRLFRSILKKAPIYSSMDAYGTDGSPFASSYITLPRLLSVADRRYYRYAMASRDFVVGEYIISRVTGQPMINYAYPVLSPSGELLAILQAGYDLDRIADILGRQLPEKGMQLVVTDHRGTILYRTGFRDNAVGGPDDSFLFKRMSVSPRDEDTFFSKDEGGAKAFYAFKRLRLSPNTEPYFYVRAGFSEEFIVAEPNSLLLRNLLLVVVAGALAMLLGAQFVRRVTRPVQLLVETSSRLAAGSYDIELPDPTYREIGRLNDHFQSMAHAVRDRERQLQDRNEEMAAVEEELRQQVDEYMKSQDQLLAEKNKLESILACIGDGISIQDLEYRVIFQNEVHKQMVGDAKGGYCYKCYQKRDRVCDSCQVRLALEDGRVHTLLQTVQKADGDHYFEITASPVRNGAGHIVAGIELVREITDRKRAEAEIYRLNRELEQRVRERTLQLETANRELESFCYSVSHDLRAPLRHMSGFSRILVEEFGDKVPREAQHYLKRIYEASDRMGDLIDDLLELSRVSRQEMHWDTVDLSALAQTICQELRELSPDRQIHCTIAENVTVTGDSRLLRLVLQNLLGNAWKYSSRKEHAEIVFGAEERDGVKVVSVRDNGVGFDMTYVNKLFTPFQRLHGAEFEGTGVGLASVQRIILRHGGRIWAEGVVGQGATFSFTLADESGAES</sequence>
<evidence type="ECO:0000256" key="3">
    <source>
        <dbReference type="ARBA" id="ARBA00012438"/>
    </source>
</evidence>
<evidence type="ECO:0000259" key="11">
    <source>
        <dbReference type="PROSITE" id="PS50885"/>
    </source>
</evidence>
<dbReference type="InterPro" id="IPR000700">
    <property type="entry name" value="PAS-assoc_C"/>
</dbReference>
<dbReference type="FunFam" id="1.10.287.130:FF:000070">
    <property type="entry name" value="Histidine kinase sensor protein"/>
    <property type="match status" value="1"/>
</dbReference>
<dbReference type="Proteomes" id="UP000319449">
    <property type="component" value="Unassembled WGS sequence"/>
</dbReference>
<dbReference type="EMBL" id="VLLN01000003">
    <property type="protein sequence ID" value="TWJ32725.1"/>
    <property type="molecule type" value="Genomic_DNA"/>
</dbReference>
<name>A0A562WRD8_9BACT</name>
<feature type="transmembrane region" description="Helical" evidence="8">
    <location>
        <begin position="16"/>
        <end position="36"/>
    </location>
</feature>
<feature type="domain" description="HAMP" evidence="11">
    <location>
        <begin position="312"/>
        <end position="364"/>
    </location>
</feature>
<feature type="transmembrane region" description="Helical" evidence="8">
    <location>
        <begin position="293"/>
        <end position="311"/>
    </location>
</feature>
<dbReference type="SUPFAM" id="SSF158472">
    <property type="entry name" value="HAMP domain-like"/>
    <property type="match status" value="1"/>
</dbReference>
<reference evidence="12 13" key="1">
    <citation type="submission" date="2019-07" db="EMBL/GenBank/DDBJ databases">
        <title>Genomic Encyclopedia of Archaeal and Bacterial Type Strains, Phase II (KMG-II): from individual species to whole genera.</title>
        <authorList>
            <person name="Goeker M."/>
        </authorList>
    </citation>
    <scope>NUCLEOTIDE SEQUENCE [LARGE SCALE GENOMIC DNA]</scope>
    <source>
        <strain evidence="12 13">ATCC BAA-1139</strain>
    </source>
</reference>
<protein>
    <recommendedName>
        <fullName evidence="3">histidine kinase</fullName>
        <ecNumber evidence="3">2.7.13.3</ecNumber>
    </recommendedName>
</protein>
<keyword evidence="13" id="KW-1185">Reference proteome</keyword>
<feature type="domain" description="Histidine kinase" evidence="9">
    <location>
        <begin position="546"/>
        <end position="759"/>
    </location>
</feature>
<dbReference type="InterPro" id="IPR003594">
    <property type="entry name" value="HATPase_dom"/>
</dbReference>
<accession>A0A562WRD8</accession>
<dbReference type="InterPro" id="IPR036097">
    <property type="entry name" value="HisK_dim/P_sf"/>
</dbReference>
<dbReference type="SUPFAM" id="SSF55874">
    <property type="entry name" value="ATPase domain of HSP90 chaperone/DNA topoisomerase II/histidine kinase"/>
    <property type="match status" value="1"/>
</dbReference>
<comment type="catalytic activity">
    <reaction evidence="1">
        <text>ATP + protein L-histidine = ADP + protein N-phospho-L-histidine.</text>
        <dbReference type="EC" id="2.7.13.3"/>
    </reaction>
</comment>
<feature type="coiled-coil region" evidence="7">
    <location>
        <begin position="508"/>
        <end position="539"/>
    </location>
</feature>
<keyword evidence="7" id="KW-0175">Coiled coil</keyword>
<dbReference type="InterPro" id="IPR035965">
    <property type="entry name" value="PAS-like_dom_sf"/>
</dbReference>
<dbReference type="AlphaFoldDB" id="A0A562WRD8"/>
<evidence type="ECO:0000256" key="2">
    <source>
        <dbReference type="ARBA" id="ARBA00004370"/>
    </source>
</evidence>
<dbReference type="SMART" id="SM00387">
    <property type="entry name" value="HATPase_c"/>
    <property type="match status" value="1"/>
</dbReference>
<gene>
    <name evidence="12" type="ORF">JN12_00700</name>
</gene>
<dbReference type="EC" id="2.7.13.3" evidence="3"/>
<dbReference type="Gene3D" id="1.10.287.130">
    <property type="match status" value="1"/>
</dbReference>
<dbReference type="InterPro" id="IPR013656">
    <property type="entry name" value="PAS_4"/>
</dbReference>
<dbReference type="SUPFAM" id="SSF47384">
    <property type="entry name" value="Homodimeric domain of signal transducing histidine kinase"/>
    <property type="match status" value="1"/>
</dbReference>
<evidence type="ECO:0000313" key="13">
    <source>
        <dbReference type="Proteomes" id="UP000319449"/>
    </source>
</evidence>
<evidence type="ECO:0000256" key="8">
    <source>
        <dbReference type="SAM" id="Phobius"/>
    </source>
</evidence>
<dbReference type="CDD" id="cd00082">
    <property type="entry name" value="HisKA"/>
    <property type="match status" value="1"/>
</dbReference>
<dbReference type="SMART" id="SM00388">
    <property type="entry name" value="HisKA"/>
    <property type="match status" value="1"/>
</dbReference>
<dbReference type="Pfam" id="PF00672">
    <property type="entry name" value="HAMP"/>
    <property type="match status" value="1"/>
</dbReference>
<keyword evidence="5" id="KW-0808">Transferase</keyword>
<organism evidence="12 13">
    <name type="scientific">Geobacter argillaceus</name>
    <dbReference type="NCBI Taxonomy" id="345631"/>
    <lineage>
        <taxon>Bacteria</taxon>
        <taxon>Pseudomonadati</taxon>
        <taxon>Thermodesulfobacteriota</taxon>
        <taxon>Desulfuromonadia</taxon>
        <taxon>Geobacterales</taxon>
        <taxon>Geobacteraceae</taxon>
        <taxon>Geobacter</taxon>
    </lineage>
</organism>
<dbReference type="GO" id="GO:0007234">
    <property type="term" value="P:osmosensory signaling via phosphorelay pathway"/>
    <property type="evidence" value="ECO:0007669"/>
    <property type="project" value="TreeGrafter"/>
</dbReference>
<evidence type="ECO:0000256" key="7">
    <source>
        <dbReference type="SAM" id="Coils"/>
    </source>
</evidence>
<evidence type="ECO:0000259" key="10">
    <source>
        <dbReference type="PROSITE" id="PS50113"/>
    </source>
</evidence>
<feature type="coiled-coil region" evidence="7">
    <location>
        <begin position="359"/>
        <end position="397"/>
    </location>
</feature>
<dbReference type="CDD" id="cd12914">
    <property type="entry name" value="PDC1_DGC_like"/>
    <property type="match status" value="1"/>
</dbReference>
<dbReference type="InterPro" id="IPR005467">
    <property type="entry name" value="His_kinase_dom"/>
</dbReference>
<dbReference type="SMART" id="SM00304">
    <property type="entry name" value="HAMP"/>
    <property type="match status" value="1"/>
</dbReference>
<dbReference type="PROSITE" id="PS50113">
    <property type="entry name" value="PAC"/>
    <property type="match status" value="1"/>
</dbReference>
<dbReference type="Gene3D" id="3.30.565.10">
    <property type="entry name" value="Histidine kinase-like ATPase, C-terminal domain"/>
    <property type="match status" value="1"/>
</dbReference>
<dbReference type="Pfam" id="PF00512">
    <property type="entry name" value="HisKA"/>
    <property type="match status" value="1"/>
</dbReference>
<evidence type="ECO:0000256" key="1">
    <source>
        <dbReference type="ARBA" id="ARBA00000085"/>
    </source>
</evidence>
<dbReference type="PROSITE" id="PS50885">
    <property type="entry name" value="HAMP"/>
    <property type="match status" value="1"/>
</dbReference>
<dbReference type="OrthoDB" id="5389501at2"/>
<comment type="caution">
    <text evidence="12">The sequence shown here is derived from an EMBL/GenBank/DDBJ whole genome shotgun (WGS) entry which is preliminary data.</text>
</comment>
<keyword evidence="8" id="KW-0472">Membrane</keyword>
<dbReference type="InterPro" id="IPR003660">
    <property type="entry name" value="HAMP_dom"/>
</dbReference>
<dbReference type="SUPFAM" id="SSF55785">
    <property type="entry name" value="PYP-like sensor domain (PAS domain)"/>
    <property type="match status" value="1"/>
</dbReference>
<dbReference type="Gene3D" id="6.10.340.10">
    <property type="match status" value="1"/>
</dbReference>
<dbReference type="PANTHER" id="PTHR42878:SF15">
    <property type="entry name" value="BACTERIOPHYTOCHROME"/>
    <property type="match status" value="1"/>
</dbReference>
<dbReference type="Pfam" id="PF08448">
    <property type="entry name" value="PAS_4"/>
    <property type="match status" value="1"/>
</dbReference>
<evidence type="ECO:0000313" key="12">
    <source>
        <dbReference type="EMBL" id="TWJ32725.1"/>
    </source>
</evidence>
<dbReference type="PROSITE" id="PS50109">
    <property type="entry name" value="HIS_KIN"/>
    <property type="match status" value="1"/>
</dbReference>
<feature type="domain" description="PAC" evidence="10">
    <location>
        <begin position="466"/>
        <end position="517"/>
    </location>
</feature>
<dbReference type="Gene3D" id="3.30.450.20">
    <property type="entry name" value="PAS domain"/>
    <property type="match status" value="2"/>
</dbReference>
<evidence type="ECO:0000256" key="6">
    <source>
        <dbReference type="ARBA" id="ARBA00022777"/>
    </source>
</evidence>
<dbReference type="GO" id="GO:0000155">
    <property type="term" value="F:phosphorelay sensor kinase activity"/>
    <property type="evidence" value="ECO:0007669"/>
    <property type="project" value="InterPro"/>
</dbReference>